<feature type="domain" description="DUF7025" evidence="2">
    <location>
        <begin position="159"/>
        <end position="246"/>
    </location>
</feature>
<dbReference type="PANTHER" id="PTHR46411">
    <property type="entry name" value="FAMILY ATPASE, PUTATIVE-RELATED"/>
    <property type="match status" value="1"/>
</dbReference>
<keyword evidence="4" id="KW-1185">Reference proteome</keyword>
<dbReference type="SUPFAM" id="SSF52540">
    <property type="entry name" value="P-loop containing nucleoside triphosphate hydrolases"/>
    <property type="match status" value="1"/>
</dbReference>
<protein>
    <recommendedName>
        <fullName evidence="2">DUF7025 domain-containing protein</fullName>
    </recommendedName>
</protein>
<evidence type="ECO:0000256" key="1">
    <source>
        <dbReference type="SAM" id="MobiDB-lite"/>
    </source>
</evidence>
<reference evidence="3" key="1">
    <citation type="submission" date="2023-06" db="EMBL/GenBank/DDBJ databases">
        <title>Genome-scale phylogeny and comparative genomics of the fungal order Sordariales.</title>
        <authorList>
            <consortium name="Lawrence Berkeley National Laboratory"/>
            <person name="Hensen N."/>
            <person name="Bonometti L."/>
            <person name="Westerberg I."/>
            <person name="Brannstrom I.O."/>
            <person name="Guillou S."/>
            <person name="Cros-Aarteil S."/>
            <person name="Calhoun S."/>
            <person name="Haridas S."/>
            <person name="Kuo A."/>
            <person name="Mondo S."/>
            <person name="Pangilinan J."/>
            <person name="Riley R."/>
            <person name="Labutti K."/>
            <person name="Andreopoulos B."/>
            <person name="Lipzen A."/>
            <person name="Chen C."/>
            <person name="Yanf M."/>
            <person name="Daum C."/>
            <person name="Ng V."/>
            <person name="Clum A."/>
            <person name="Steindorff A."/>
            <person name="Ohm R."/>
            <person name="Martin F."/>
            <person name="Silar P."/>
            <person name="Natvig D."/>
            <person name="Lalanne C."/>
            <person name="Gautier V."/>
            <person name="Ament-Velasquez S.L."/>
            <person name="Kruys A."/>
            <person name="Hutchinson M.I."/>
            <person name="Powell A.J."/>
            <person name="Barry K."/>
            <person name="Miller A.N."/>
            <person name="Grigoriev I.V."/>
            <person name="Debuchy R."/>
            <person name="Gladieux P."/>
            <person name="Thoren M.H."/>
            <person name="Johannesson H."/>
        </authorList>
    </citation>
    <scope>NUCLEOTIDE SEQUENCE</scope>
    <source>
        <strain evidence="3">CBS 307.81</strain>
    </source>
</reference>
<gene>
    <name evidence="3" type="ORF">QBC41DRAFT_284069</name>
</gene>
<evidence type="ECO:0000259" key="2">
    <source>
        <dbReference type="Pfam" id="PF22942"/>
    </source>
</evidence>
<comment type="caution">
    <text evidence="3">The sequence shown here is derived from an EMBL/GenBank/DDBJ whole genome shotgun (WGS) entry which is preliminary data.</text>
</comment>
<accession>A0AA39Z4N1</accession>
<name>A0AA39Z4N1_9PEZI</name>
<dbReference type="Pfam" id="PF22942">
    <property type="entry name" value="DUF7025"/>
    <property type="match status" value="1"/>
</dbReference>
<organism evidence="3 4">
    <name type="scientific">Cercophora samala</name>
    <dbReference type="NCBI Taxonomy" id="330535"/>
    <lineage>
        <taxon>Eukaryota</taxon>
        <taxon>Fungi</taxon>
        <taxon>Dikarya</taxon>
        <taxon>Ascomycota</taxon>
        <taxon>Pezizomycotina</taxon>
        <taxon>Sordariomycetes</taxon>
        <taxon>Sordariomycetidae</taxon>
        <taxon>Sordariales</taxon>
        <taxon>Lasiosphaeriaceae</taxon>
        <taxon>Cercophora</taxon>
    </lineage>
</organism>
<proteinExistence type="predicted"/>
<dbReference type="Proteomes" id="UP001174997">
    <property type="component" value="Unassembled WGS sequence"/>
</dbReference>
<dbReference type="PANTHER" id="PTHR46411:SF2">
    <property type="entry name" value="AAA+ ATPASE DOMAIN-CONTAINING PROTEIN"/>
    <property type="match status" value="1"/>
</dbReference>
<feature type="region of interest" description="Disordered" evidence="1">
    <location>
        <begin position="659"/>
        <end position="713"/>
    </location>
</feature>
<dbReference type="EMBL" id="JAULSY010000123">
    <property type="protein sequence ID" value="KAK0664030.1"/>
    <property type="molecule type" value="Genomic_DNA"/>
</dbReference>
<dbReference type="Gene3D" id="3.40.50.300">
    <property type="entry name" value="P-loop containing nucleotide triphosphate hydrolases"/>
    <property type="match status" value="1"/>
</dbReference>
<feature type="compositionally biased region" description="Acidic residues" evidence="1">
    <location>
        <begin position="697"/>
        <end position="713"/>
    </location>
</feature>
<dbReference type="AlphaFoldDB" id="A0AA39Z4N1"/>
<sequence length="713" mass="80775">MAWCAPSRGRPRADDSSRVQVFHYEPESSDSYSDSSDYVEQNARSASLLSRVFKPKKKWQAAAVQVYKRHQGDNLYIHKVRLQSPQLKEALKELLERHGLVYRDDSVMVESLAPHRALYFVRHHVAELAKMSDNDMTRAHCSLLSDIIQEIFRDRFDEIETLNREEKITFNLLWTLFPEGGIFGTHLADEVTRAYKVNSVTLDKEKVGIKCETIMFSGYCFRRYLWNFNIFKFDGKIKRLEIPFMPYIDLECNRALRDRLIERGKKALDFQVPRYMEYDPEACREDASVSPWVAKGTGKIPGKQKVVIDFFLVRKRSKYAVAWEPILGYNVGTRMGARHFRRPTSEEVANNNRVILQSEDNLLIMSPYVSGFSLCKRTYADFEIDALKTVERDRSAMEKIIFDDAKKGIVKALVDGHKPMINHEDGRKRPLIISISGASGTGKTLMAESVAAFAGLPLLKDWLNLRDTFEEARDWGGCIFVRKEWGPSPSQLNITAFAKELDNFNGIVIVCSVHQAPFPPMIASRAQISISMRTPTMSERKRLWETFNYQLPSDVGKLSPDELVKLSIHPMTGRDIRNTLDISVTWSRSLGQSISFETVEMLRKEAFPQTLISRSPGMPPPPPPSSGMSWPPTGMGMPPGMAGRARIPMPGPAGAILCTAPPVKSKKKTRQIVVSDDDHDDVVDDSKSTRIVTTISTDDDDSSEESDTDTSRD</sequence>
<dbReference type="InterPro" id="IPR054289">
    <property type="entry name" value="DUF7025"/>
</dbReference>
<evidence type="ECO:0000313" key="3">
    <source>
        <dbReference type="EMBL" id="KAK0664030.1"/>
    </source>
</evidence>
<evidence type="ECO:0000313" key="4">
    <source>
        <dbReference type="Proteomes" id="UP001174997"/>
    </source>
</evidence>
<dbReference type="InterPro" id="IPR027417">
    <property type="entry name" value="P-loop_NTPase"/>
</dbReference>